<feature type="domain" description="YheO-like" evidence="1">
    <location>
        <begin position="6"/>
        <end position="117"/>
    </location>
</feature>
<evidence type="ECO:0000259" key="1">
    <source>
        <dbReference type="Pfam" id="PF08348"/>
    </source>
</evidence>
<gene>
    <name evidence="3" type="ORF">SAMN05660472_03031</name>
</gene>
<accession>A0A1G9J8D0</accession>
<protein>
    <submittedName>
        <fullName evidence="3">Predicted transcriptional regulator YheO, contains PAS and DNA-binding HTH domains</fullName>
    </submittedName>
</protein>
<dbReference type="OrthoDB" id="9796595at2"/>
<name>A0A1G9J8D0_9FIRM</name>
<dbReference type="InterPro" id="IPR013559">
    <property type="entry name" value="YheO"/>
</dbReference>
<dbReference type="Proteomes" id="UP000198718">
    <property type="component" value="Unassembled WGS sequence"/>
</dbReference>
<dbReference type="GO" id="GO:0003677">
    <property type="term" value="F:DNA binding"/>
    <property type="evidence" value="ECO:0007669"/>
    <property type="project" value="UniProtKB-KW"/>
</dbReference>
<evidence type="ECO:0000259" key="2">
    <source>
        <dbReference type="Pfam" id="PF13309"/>
    </source>
</evidence>
<dbReference type="STRING" id="393762.SAMN05660472_03031"/>
<evidence type="ECO:0000313" key="4">
    <source>
        <dbReference type="Proteomes" id="UP000198718"/>
    </source>
</evidence>
<reference evidence="3 4" key="1">
    <citation type="submission" date="2016-10" db="EMBL/GenBank/DDBJ databases">
        <authorList>
            <person name="de Groot N.N."/>
        </authorList>
    </citation>
    <scope>NUCLEOTIDE SEQUENCE [LARGE SCALE GENOMIC DNA]</scope>
    <source>
        <strain evidence="3 4">DSM 18346</strain>
    </source>
</reference>
<proteinExistence type="predicted"/>
<evidence type="ECO:0000313" key="3">
    <source>
        <dbReference type="EMBL" id="SDL33532.1"/>
    </source>
</evidence>
<keyword evidence="4" id="KW-1185">Reference proteome</keyword>
<dbReference type="PANTHER" id="PTHR35568:SF1">
    <property type="entry name" value="TRANSCRIPTIONAL REGULATOR DAUR"/>
    <property type="match status" value="1"/>
</dbReference>
<feature type="domain" description="Transcriptional regulator DauR-like HTH" evidence="2">
    <location>
        <begin position="162"/>
        <end position="223"/>
    </location>
</feature>
<dbReference type="Pfam" id="PF13309">
    <property type="entry name" value="HTH_22"/>
    <property type="match status" value="1"/>
</dbReference>
<organism evidence="3 4">
    <name type="scientific">Natronincola ferrireducens</name>
    <dbReference type="NCBI Taxonomy" id="393762"/>
    <lineage>
        <taxon>Bacteria</taxon>
        <taxon>Bacillati</taxon>
        <taxon>Bacillota</taxon>
        <taxon>Clostridia</taxon>
        <taxon>Peptostreptococcales</taxon>
        <taxon>Natronincolaceae</taxon>
        <taxon>Natronincola</taxon>
    </lineage>
</organism>
<dbReference type="AlphaFoldDB" id="A0A1G9J8D0"/>
<dbReference type="Pfam" id="PF08348">
    <property type="entry name" value="PAS_6"/>
    <property type="match status" value="1"/>
</dbReference>
<dbReference type="PANTHER" id="PTHR35568">
    <property type="entry name" value="TRANSCRIPTIONAL REGULATOR DAUR"/>
    <property type="match status" value="1"/>
</dbReference>
<dbReference type="RefSeq" id="WP_090555116.1">
    <property type="nucleotide sequence ID" value="NZ_FNFP01000018.1"/>
</dbReference>
<keyword evidence="3" id="KW-0238">DNA-binding</keyword>
<dbReference type="EMBL" id="FNFP01000018">
    <property type="protein sequence ID" value="SDL33532.1"/>
    <property type="molecule type" value="Genomic_DNA"/>
</dbReference>
<dbReference type="InterPro" id="IPR039445">
    <property type="entry name" value="DauR-like_HTH"/>
</dbReference>
<dbReference type="InterPro" id="IPR039446">
    <property type="entry name" value="DauR-like"/>
</dbReference>
<sequence length="234" mass="26536">MTHSYLKHYIQLVEFLGVTLGPDHEVALHDFADKSGSIIAIANGHISGRSIGAPLSKNSLEAISKGVYRNQNYIVYNAALSPKGKMLRTCTFFIKDSYENLIGLLCINFDDSRYQSLIQNVLKLCHPDNYVEQKYFYNHETAPVEAIDNDIESFHSSMEDVVDDILEKIISQRGMPIERLLPEEKLEIVDLMHEKGIFILKGAVKYAAQSLKCSQASIYRYLKKSKEKDNSRKG</sequence>